<dbReference type="AlphaFoldDB" id="A0A1L9TK69"/>
<dbReference type="GO" id="GO:0009254">
    <property type="term" value="P:peptidoglycan turnover"/>
    <property type="evidence" value="ECO:0007669"/>
    <property type="project" value="InterPro"/>
</dbReference>
<gene>
    <name evidence="2" type="ORF">ASPSYDRAFT_88719</name>
</gene>
<accession>A0A1L9TK69</accession>
<dbReference type="GO" id="GO:0016773">
    <property type="term" value="F:phosphotransferase activity, alcohol group as acceptor"/>
    <property type="evidence" value="ECO:0007669"/>
    <property type="project" value="InterPro"/>
</dbReference>
<keyword evidence="3" id="KW-1185">Reference proteome</keyword>
<evidence type="ECO:0000313" key="2">
    <source>
        <dbReference type="EMBL" id="OJJ59820.1"/>
    </source>
</evidence>
<dbReference type="Gene3D" id="3.30.420.40">
    <property type="match status" value="1"/>
</dbReference>
<dbReference type="RefSeq" id="XP_040703626.1">
    <property type="nucleotide sequence ID" value="XM_040852049.1"/>
</dbReference>
<dbReference type="Proteomes" id="UP000184356">
    <property type="component" value="Unassembled WGS sequence"/>
</dbReference>
<proteinExistence type="predicted"/>
<sequence length="116" mass="12134">MTNALLAKTGLSAADADVVGYDGQTIFQEPPGSYPRGLFIAESGVVAALTNITTVTQFRPVDHALGGLGPPPPARPYGNGNGDGNFEYRLDCESAARAPGQGPDVGVRYEAWECHD</sequence>
<dbReference type="GeneID" id="63768122"/>
<dbReference type="InterPro" id="IPR005338">
    <property type="entry name" value="Anhydro_N_Ac-Mur_kinase"/>
</dbReference>
<dbReference type="OrthoDB" id="5427593at2759"/>
<name>A0A1L9TK69_9EURO</name>
<evidence type="ECO:0000256" key="1">
    <source>
        <dbReference type="SAM" id="MobiDB-lite"/>
    </source>
</evidence>
<dbReference type="VEuPathDB" id="FungiDB:ASPSYDRAFT_88719"/>
<protein>
    <submittedName>
        <fullName evidence="2">Uncharacterized protein</fullName>
    </submittedName>
</protein>
<organism evidence="2 3">
    <name type="scientific">Aspergillus sydowii CBS 593.65</name>
    <dbReference type="NCBI Taxonomy" id="1036612"/>
    <lineage>
        <taxon>Eukaryota</taxon>
        <taxon>Fungi</taxon>
        <taxon>Dikarya</taxon>
        <taxon>Ascomycota</taxon>
        <taxon>Pezizomycotina</taxon>
        <taxon>Eurotiomycetes</taxon>
        <taxon>Eurotiomycetidae</taxon>
        <taxon>Eurotiales</taxon>
        <taxon>Aspergillaceae</taxon>
        <taxon>Aspergillus</taxon>
        <taxon>Aspergillus subgen. Nidulantes</taxon>
    </lineage>
</organism>
<dbReference type="EMBL" id="KV878585">
    <property type="protein sequence ID" value="OJJ59820.1"/>
    <property type="molecule type" value="Genomic_DNA"/>
</dbReference>
<reference evidence="3" key="1">
    <citation type="journal article" date="2017" name="Genome Biol.">
        <title>Comparative genomics reveals high biological diversity and specific adaptations in the industrially and medically important fungal genus Aspergillus.</title>
        <authorList>
            <person name="de Vries R.P."/>
            <person name="Riley R."/>
            <person name="Wiebenga A."/>
            <person name="Aguilar-Osorio G."/>
            <person name="Amillis S."/>
            <person name="Uchima C.A."/>
            <person name="Anderluh G."/>
            <person name="Asadollahi M."/>
            <person name="Askin M."/>
            <person name="Barry K."/>
            <person name="Battaglia E."/>
            <person name="Bayram O."/>
            <person name="Benocci T."/>
            <person name="Braus-Stromeyer S.A."/>
            <person name="Caldana C."/>
            <person name="Canovas D."/>
            <person name="Cerqueira G.C."/>
            <person name="Chen F."/>
            <person name="Chen W."/>
            <person name="Choi C."/>
            <person name="Clum A."/>
            <person name="Dos Santos R.A."/>
            <person name="Damasio A.R."/>
            <person name="Diallinas G."/>
            <person name="Emri T."/>
            <person name="Fekete E."/>
            <person name="Flipphi M."/>
            <person name="Freyberg S."/>
            <person name="Gallo A."/>
            <person name="Gournas C."/>
            <person name="Habgood R."/>
            <person name="Hainaut M."/>
            <person name="Harispe M.L."/>
            <person name="Henrissat B."/>
            <person name="Hilden K.S."/>
            <person name="Hope R."/>
            <person name="Hossain A."/>
            <person name="Karabika E."/>
            <person name="Karaffa L."/>
            <person name="Karanyi Z."/>
            <person name="Krasevec N."/>
            <person name="Kuo A."/>
            <person name="Kusch H."/>
            <person name="LaButti K."/>
            <person name="Lagendijk E.L."/>
            <person name="Lapidus A."/>
            <person name="Levasseur A."/>
            <person name="Lindquist E."/>
            <person name="Lipzen A."/>
            <person name="Logrieco A.F."/>
            <person name="MacCabe A."/>
            <person name="Maekelae M.R."/>
            <person name="Malavazi I."/>
            <person name="Melin P."/>
            <person name="Meyer V."/>
            <person name="Mielnichuk N."/>
            <person name="Miskei M."/>
            <person name="Molnar A.P."/>
            <person name="Mule G."/>
            <person name="Ngan C.Y."/>
            <person name="Orejas M."/>
            <person name="Orosz E."/>
            <person name="Ouedraogo J.P."/>
            <person name="Overkamp K.M."/>
            <person name="Park H.-S."/>
            <person name="Perrone G."/>
            <person name="Piumi F."/>
            <person name="Punt P.J."/>
            <person name="Ram A.F."/>
            <person name="Ramon A."/>
            <person name="Rauscher S."/>
            <person name="Record E."/>
            <person name="Riano-Pachon D.M."/>
            <person name="Robert V."/>
            <person name="Roehrig J."/>
            <person name="Ruller R."/>
            <person name="Salamov A."/>
            <person name="Salih N.S."/>
            <person name="Samson R.A."/>
            <person name="Sandor E."/>
            <person name="Sanguinetti M."/>
            <person name="Schuetze T."/>
            <person name="Sepcic K."/>
            <person name="Shelest E."/>
            <person name="Sherlock G."/>
            <person name="Sophianopoulou V."/>
            <person name="Squina F.M."/>
            <person name="Sun H."/>
            <person name="Susca A."/>
            <person name="Todd R.B."/>
            <person name="Tsang A."/>
            <person name="Unkles S.E."/>
            <person name="van de Wiele N."/>
            <person name="van Rossen-Uffink D."/>
            <person name="Oliveira J.V."/>
            <person name="Vesth T.C."/>
            <person name="Visser J."/>
            <person name="Yu J.-H."/>
            <person name="Zhou M."/>
            <person name="Andersen M.R."/>
            <person name="Archer D.B."/>
            <person name="Baker S.E."/>
            <person name="Benoit I."/>
            <person name="Brakhage A.A."/>
            <person name="Braus G.H."/>
            <person name="Fischer R."/>
            <person name="Frisvad J.C."/>
            <person name="Goldman G.H."/>
            <person name="Houbraken J."/>
            <person name="Oakley B."/>
            <person name="Pocsi I."/>
            <person name="Scazzocchio C."/>
            <person name="Seiboth B."/>
            <person name="vanKuyk P.A."/>
            <person name="Wortman J."/>
            <person name="Dyer P.S."/>
            <person name="Grigoriev I.V."/>
        </authorList>
    </citation>
    <scope>NUCLEOTIDE SEQUENCE [LARGE SCALE GENOMIC DNA]</scope>
    <source>
        <strain evidence="3">CBS 593.65</strain>
    </source>
</reference>
<feature type="region of interest" description="Disordered" evidence="1">
    <location>
        <begin position="63"/>
        <end position="82"/>
    </location>
</feature>
<dbReference type="GO" id="GO:0005524">
    <property type="term" value="F:ATP binding"/>
    <property type="evidence" value="ECO:0007669"/>
    <property type="project" value="InterPro"/>
</dbReference>
<dbReference type="Pfam" id="PF03702">
    <property type="entry name" value="AnmK"/>
    <property type="match status" value="1"/>
</dbReference>
<evidence type="ECO:0000313" key="3">
    <source>
        <dbReference type="Proteomes" id="UP000184356"/>
    </source>
</evidence>
<dbReference type="GO" id="GO:0006040">
    <property type="term" value="P:amino sugar metabolic process"/>
    <property type="evidence" value="ECO:0007669"/>
    <property type="project" value="InterPro"/>
</dbReference>
<dbReference type="STRING" id="1036612.A0A1L9TK69"/>